<dbReference type="Proteomes" id="UP000542889">
    <property type="component" value="Unassembled WGS sequence"/>
</dbReference>
<feature type="transmembrane region" description="Helical" evidence="1">
    <location>
        <begin position="21"/>
        <end position="39"/>
    </location>
</feature>
<evidence type="ECO:0000313" key="2">
    <source>
        <dbReference type="EMBL" id="NVO87265.1"/>
    </source>
</evidence>
<name>A0A7Y7UIF7_LACRH</name>
<comment type="caution">
    <text evidence="2">The sequence shown here is derived from an EMBL/GenBank/DDBJ whole genome shotgun (WGS) entry which is preliminary data.</text>
</comment>
<proteinExistence type="predicted"/>
<organism evidence="2 3">
    <name type="scientific">Lacticaseibacillus rhamnosus</name>
    <name type="common">Lactobacillus rhamnosus</name>
    <dbReference type="NCBI Taxonomy" id="47715"/>
    <lineage>
        <taxon>Bacteria</taxon>
        <taxon>Bacillati</taxon>
        <taxon>Bacillota</taxon>
        <taxon>Bacilli</taxon>
        <taxon>Lactobacillales</taxon>
        <taxon>Lactobacillaceae</taxon>
        <taxon>Lacticaseibacillus</taxon>
    </lineage>
</organism>
<evidence type="ECO:0000313" key="3">
    <source>
        <dbReference type="Proteomes" id="UP000542889"/>
    </source>
</evidence>
<accession>A0A7Y7UIF7</accession>
<protein>
    <submittedName>
        <fullName evidence="2">Uncharacterized protein</fullName>
    </submittedName>
</protein>
<reference evidence="2 3" key="1">
    <citation type="submission" date="2020-06" db="EMBL/GenBank/DDBJ databases">
        <title>Lactobacillus rhamnosus QC,genome.</title>
        <authorList>
            <person name="Yi H."/>
            <person name="Jin M."/>
        </authorList>
    </citation>
    <scope>NUCLEOTIDE SEQUENCE [LARGE SCALE GENOMIC DNA]</scope>
    <source>
        <strain evidence="2 3">QC</strain>
    </source>
</reference>
<dbReference type="RefSeq" id="WP_176817533.1">
    <property type="nucleotide sequence ID" value="NZ_JABXWP010000002.1"/>
</dbReference>
<dbReference type="EMBL" id="JABXWP010000002">
    <property type="protein sequence ID" value="NVO87265.1"/>
    <property type="molecule type" value="Genomic_DNA"/>
</dbReference>
<keyword evidence="1" id="KW-0812">Transmembrane</keyword>
<gene>
    <name evidence="2" type="ORF">HWN39_01980</name>
</gene>
<keyword evidence="1" id="KW-0472">Membrane</keyword>
<evidence type="ECO:0000256" key="1">
    <source>
        <dbReference type="SAM" id="Phobius"/>
    </source>
</evidence>
<feature type="transmembrane region" description="Helical" evidence="1">
    <location>
        <begin position="88"/>
        <end position="116"/>
    </location>
</feature>
<feature type="transmembrane region" description="Helical" evidence="1">
    <location>
        <begin position="136"/>
        <end position="160"/>
    </location>
</feature>
<sequence length="161" mass="18515">MNVIKSIRKSFNLFFPKFYTLTQLILFLTAFAYFAYLYITMLMNHIDLKTVLTSDPYSSIMLVPVLLNLLVAYLMWQKSAVILANKQTFKLTFIPLSICQLLLGNLIAFIVIIATVLTSNRQLSIRNVAVSSKQNYLLISLVIFFCFLYTLSFLIILSLIF</sequence>
<dbReference type="AlphaFoldDB" id="A0A7Y7UIF7"/>
<feature type="transmembrane region" description="Helical" evidence="1">
    <location>
        <begin position="59"/>
        <end position="76"/>
    </location>
</feature>
<keyword evidence="1" id="KW-1133">Transmembrane helix</keyword>